<evidence type="ECO:0000313" key="2">
    <source>
        <dbReference type="EMBL" id="MBB4807246.1"/>
    </source>
</evidence>
<dbReference type="InterPro" id="IPR010902">
    <property type="entry name" value="NUMOD4"/>
</dbReference>
<dbReference type="AlphaFoldDB" id="A0A840KDL4"/>
<protein>
    <submittedName>
        <fullName evidence="2">Ribosomal protein S27E</fullName>
    </submittedName>
</protein>
<dbReference type="GO" id="GO:0016788">
    <property type="term" value="F:hydrolase activity, acting on ester bonds"/>
    <property type="evidence" value="ECO:0007669"/>
    <property type="project" value="InterPro"/>
</dbReference>
<dbReference type="Pfam" id="PF07463">
    <property type="entry name" value="NUMOD4"/>
    <property type="match status" value="1"/>
</dbReference>
<accession>A0A840KDL4</accession>
<keyword evidence="3" id="KW-1185">Reference proteome</keyword>
<feature type="domain" description="NUMOD4" evidence="1">
    <location>
        <begin position="27"/>
        <end position="72"/>
    </location>
</feature>
<dbReference type="Gene3D" id="3.90.75.20">
    <property type="match status" value="1"/>
</dbReference>
<dbReference type="Proteomes" id="UP000592180">
    <property type="component" value="Unassembled WGS sequence"/>
</dbReference>
<proteinExistence type="predicted"/>
<evidence type="ECO:0000259" key="1">
    <source>
        <dbReference type="Pfam" id="PF07463"/>
    </source>
</evidence>
<reference evidence="2 3" key="1">
    <citation type="submission" date="2020-08" db="EMBL/GenBank/DDBJ databases">
        <title>Functional genomics of gut bacteria from endangered species of beetles.</title>
        <authorList>
            <person name="Carlos-Shanley C."/>
        </authorList>
    </citation>
    <scope>NUCLEOTIDE SEQUENCE [LARGE SCALE GENOMIC DNA]</scope>
    <source>
        <strain evidence="2 3">S00151</strain>
    </source>
</reference>
<keyword evidence="2" id="KW-0687">Ribonucleoprotein</keyword>
<dbReference type="GO" id="GO:0005840">
    <property type="term" value="C:ribosome"/>
    <property type="evidence" value="ECO:0007669"/>
    <property type="project" value="UniProtKB-KW"/>
</dbReference>
<gene>
    <name evidence="2" type="ORF">HNP38_002550</name>
</gene>
<sequence>MKLPTELGDEYVNTVLSNLSLEDLSDEEWKLIEDFENYAISNYGRIKSLERWVSAPNGGEQKILDRIMKPQAFRYFNKHLKAHFYNVRCNLCVEGRVYGKSVARLVYYHFVEKFDIDDLSFRISFKDENRFNVHFSNLERATANEIQSDALNTGGEEGKLSAGSELIHS</sequence>
<comment type="caution">
    <text evidence="2">The sequence shown here is derived from an EMBL/GenBank/DDBJ whole genome shotgun (WGS) entry which is preliminary data.</text>
</comment>
<dbReference type="SUPFAM" id="SSF54060">
    <property type="entry name" value="His-Me finger endonucleases"/>
    <property type="match status" value="1"/>
</dbReference>
<keyword evidence="2" id="KW-0689">Ribosomal protein</keyword>
<organism evidence="2 3">
    <name type="scientific">Chryseobacterium defluvii</name>
    <dbReference type="NCBI Taxonomy" id="160396"/>
    <lineage>
        <taxon>Bacteria</taxon>
        <taxon>Pseudomonadati</taxon>
        <taxon>Bacteroidota</taxon>
        <taxon>Flavobacteriia</taxon>
        <taxon>Flavobacteriales</taxon>
        <taxon>Weeksellaceae</taxon>
        <taxon>Chryseobacterium group</taxon>
        <taxon>Chryseobacterium</taxon>
    </lineage>
</organism>
<dbReference type="InterPro" id="IPR044925">
    <property type="entry name" value="His-Me_finger_sf"/>
</dbReference>
<evidence type="ECO:0000313" key="3">
    <source>
        <dbReference type="Proteomes" id="UP000592180"/>
    </source>
</evidence>
<dbReference type="EMBL" id="JACHLE010000003">
    <property type="protein sequence ID" value="MBB4807246.1"/>
    <property type="molecule type" value="Genomic_DNA"/>
</dbReference>
<dbReference type="RefSeq" id="WP_184189979.1">
    <property type="nucleotide sequence ID" value="NZ_JACHLE010000003.1"/>
</dbReference>
<name>A0A840KDL4_9FLAO</name>